<evidence type="ECO:0000256" key="11">
    <source>
        <dbReference type="RuleBase" id="RU003783"/>
    </source>
</evidence>
<name>A0ABW4HQ69_9BACI</name>
<evidence type="ECO:0000256" key="10">
    <source>
        <dbReference type="HAMAP-Rule" id="MF_00185"/>
    </source>
</evidence>
<dbReference type="PANTHER" id="PTHR11088:SF60">
    <property type="entry name" value="TRNA DIMETHYLALLYLTRANSFERASE"/>
    <property type="match status" value="1"/>
</dbReference>
<dbReference type="InterPro" id="IPR027417">
    <property type="entry name" value="P-loop_NTPase"/>
</dbReference>
<keyword evidence="7 10" id="KW-0067">ATP-binding</keyword>
<comment type="similarity">
    <text evidence="3 10 13">Belongs to the IPP transferase family.</text>
</comment>
<proteinExistence type="inferred from homology"/>
<accession>A0ABW4HQ69</accession>
<feature type="site" description="Interaction with substrate tRNA" evidence="10">
    <location>
        <position position="123"/>
    </location>
</feature>
<reference evidence="15" key="1">
    <citation type="journal article" date="2019" name="Int. J. Syst. Evol. Microbiol.">
        <title>The Global Catalogue of Microorganisms (GCM) 10K type strain sequencing project: providing services to taxonomists for standard genome sequencing and annotation.</title>
        <authorList>
            <consortium name="The Broad Institute Genomics Platform"/>
            <consortium name="The Broad Institute Genome Sequencing Center for Infectious Disease"/>
            <person name="Wu L."/>
            <person name="Ma J."/>
        </authorList>
    </citation>
    <scope>NUCLEOTIDE SEQUENCE [LARGE SCALE GENOMIC DNA]</scope>
    <source>
        <strain evidence="15">CGMCC 1.12376</strain>
    </source>
</reference>
<sequence length="311" mass="35905">MKKTVIAVVGPTAVGKTSLSIMLAKRFNGEIISGDSMQVYKGMDIGTAKVSEEEMEGIPHHLIDIKEPAEEYSAADFKMDVSKKIDEISAKDRLPIIVGGSGLYIQAALYDYNFPSIPRDDNRTEELMREAREAGIERIYNRLAEVDPEQAEKIHPNNHRRVIRALEIYETTGKTKTTWEKEQKLESPYNVLFIGLEMDRELLYREINKRVDLMMENGLLEEVTTLYNKGYKDTQAMKAIGYKEFIPYLEGRQGLDETIEILKQNSRRYAKRQYTWFRNKLPVDWYSVEPVEKDKKFSMILSKVAGILEMK</sequence>
<dbReference type="NCBIfam" id="TIGR00174">
    <property type="entry name" value="miaA"/>
    <property type="match status" value="1"/>
</dbReference>
<dbReference type="EMBL" id="JBHUDE010000040">
    <property type="protein sequence ID" value="MFD1607769.1"/>
    <property type="molecule type" value="Genomic_DNA"/>
</dbReference>
<comment type="caution">
    <text evidence="10">Lacks conserved residue(s) required for the propagation of feature annotation.</text>
</comment>
<dbReference type="Pfam" id="PF01715">
    <property type="entry name" value="IPPT"/>
    <property type="match status" value="1"/>
</dbReference>
<feature type="site" description="Interaction with substrate tRNA" evidence="10">
    <location>
        <position position="101"/>
    </location>
</feature>
<evidence type="ECO:0000256" key="1">
    <source>
        <dbReference type="ARBA" id="ARBA00001946"/>
    </source>
</evidence>
<comment type="cofactor">
    <cofactor evidence="1 10">
        <name>Mg(2+)</name>
        <dbReference type="ChEBI" id="CHEBI:18420"/>
    </cofactor>
</comment>
<evidence type="ECO:0000313" key="15">
    <source>
        <dbReference type="Proteomes" id="UP001597221"/>
    </source>
</evidence>
<dbReference type="SUPFAM" id="SSF52540">
    <property type="entry name" value="P-loop containing nucleoside triphosphate hydrolases"/>
    <property type="match status" value="2"/>
</dbReference>
<dbReference type="GO" id="GO:0052381">
    <property type="term" value="F:tRNA dimethylallyltransferase activity"/>
    <property type="evidence" value="ECO:0007669"/>
    <property type="project" value="UniProtKB-EC"/>
</dbReference>
<keyword evidence="5 10" id="KW-0819">tRNA processing</keyword>
<evidence type="ECO:0000256" key="2">
    <source>
        <dbReference type="ARBA" id="ARBA00003213"/>
    </source>
</evidence>
<evidence type="ECO:0000256" key="13">
    <source>
        <dbReference type="RuleBase" id="RU003785"/>
    </source>
</evidence>
<feature type="binding site" evidence="10">
    <location>
        <begin position="12"/>
        <end position="17"/>
    </location>
    <ligand>
        <name>substrate</name>
    </ligand>
</feature>
<evidence type="ECO:0000256" key="5">
    <source>
        <dbReference type="ARBA" id="ARBA00022694"/>
    </source>
</evidence>
<gene>
    <name evidence="10 14" type="primary">miaA</name>
    <name evidence="14" type="ORF">ACFSBH_08890</name>
</gene>
<comment type="caution">
    <text evidence="14">The sequence shown here is derived from an EMBL/GenBank/DDBJ whole genome shotgun (WGS) entry which is preliminary data.</text>
</comment>
<keyword evidence="8 10" id="KW-0460">Magnesium</keyword>
<dbReference type="RefSeq" id="WP_251510550.1">
    <property type="nucleotide sequence ID" value="NZ_JAMBON010000001.1"/>
</dbReference>
<keyword evidence="15" id="KW-1185">Reference proteome</keyword>
<dbReference type="InterPro" id="IPR018022">
    <property type="entry name" value="IPT"/>
</dbReference>
<feature type="region of interest" description="Interaction with substrate tRNA" evidence="10">
    <location>
        <begin position="35"/>
        <end position="38"/>
    </location>
</feature>
<evidence type="ECO:0000256" key="6">
    <source>
        <dbReference type="ARBA" id="ARBA00022741"/>
    </source>
</evidence>
<evidence type="ECO:0000256" key="3">
    <source>
        <dbReference type="ARBA" id="ARBA00005842"/>
    </source>
</evidence>
<dbReference type="Gene3D" id="3.40.50.300">
    <property type="entry name" value="P-loop containing nucleotide triphosphate hydrolases"/>
    <property type="match status" value="1"/>
</dbReference>
<protein>
    <recommendedName>
        <fullName evidence="10">tRNA dimethylallyltransferase</fullName>
        <ecNumber evidence="10">2.5.1.75</ecNumber>
    </recommendedName>
    <alternativeName>
        <fullName evidence="10">Dimethylallyl diphosphate:tRNA dimethylallyltransferase</fullName>
        <shortName evidence="10">DMAPP:tRNA dimethylallyltransferase</shortName>
        <shortName evidence="10">DMATase</shortName>
    </alternativeName>
    <alternativeName>
        <fullName evidence="10">Isopentenyl-diphosphate:tRNA isopentenyltransferase</fullName>
        <shortName evidence="10">IPP transferase</shortName>
        <shortName evidence="10">IPPT</shortName>
        <shortName evidence="10">IPTase</shortName>
    </alternativeName>
</protein>
<dbReference type="Gene3D" id="1.10.20.140">
    <property type="match status" value="1"/>
</dbReference>
<evidence type="ECO:0000256" key="7">
    <source>
        <dbReference type="ARBA" id="ARBA00022840"/>
    </source>
</evidence>
<dbReference type="Proteomes" id="UP001597221">
    <property type="component" value="Unassembled WGS sequence"/>
</dbReference>
<evidence type="ECO:0000256" key="8">
    <source>
        <dbReference type="ARBA" id="ARBA00022842"/>
    </source>
</evidence>
<dbReference type="PANTHER" id="PTHR11088">
    <property type="entry name" value="TRNA DIMETHYLALLYLTRANSFERASE"/>
    <property type="match status" value="1"/>
</dbReference>
<evidence type="ECO:0000256" key="12">
    <source>
        <dbReference type="RuleBase" id="RU003784"/>
    </source>
</evidence>
<comment type="function">
    <text evidence="2 10 12">Catalyzes the transfer of a dimethylallyl group onto the adenine at position 37 in tRNAs that read codons beginning with uridine, leading to the formation of N6-(dimethylallyl)adenosine (i(6)A).</text>
</comment>
<keyword evidence="6 10" id="KW-0547">Nucleotide-binding</keyword>
<comment type="subunit">
    <text evidence="10">Monomer.</text>
</comment>
<dbReference type="EC" id="2.5.1.75" evidence="10"/>
<keyword evidence="4 10" id="KW-0808">Transferase</keyword>
<dbReference type="InterPro" id="IPR039657">
    <property type="entry name" value="Dimethylallyltransferase"/>
</dbReference>
<feature type="binding site" evidence="10">
    <location>
        <begin position="10"/>
        <end position="17"/>
    </location>
    <ligand>
        <name>ATP</name>
        <dbReference type="ChEBI" id="CHEBI:30616"/>
    </ligand>
</feature>
<comment type="catalytic activity">
    <reaction evidence="9 10 11">
        <text>adenosine(37) in tRNA + dimethylallyl diphosphate = N(6)-dimethylallyladenosine(37) in tRNA + diphosphate</text>
        <dbReference type="Rhea" id="RHEA:26482"/>
        <dbReference type="Rhea" id="RHEA-COMP:10162"/>
        <dbReference type="Rhea" id="RHEA-COMP:10375"/>
        <dbReference type="ChEBI" id="CHEBI:33019"/>
        <dbReference type="ChEBI" id="CHEBI:57623"/>
        <dbReference type="ChEBI" id="CHEBI:74411"/>
        <dbReference type="ChEBI" id="CHEBI:74415"/>
        <dbReference type="EC" id="2.5.1.75"/>
    </reaction>
</comment>
<evidence type="ECO:0000313" key="14">
    <source>
        <dbReference type="EMBL" id="MFD1607769.1"/>
    </source>
</evidence>
<evidence type="ECO:0000256" key="4">
    <source>
        <dbReference type="ARBA" id="ARBA00022679"/>
    </source>
</evidence>
<evidence type="ECO:0000256" key="9">
    <source>
        <dbReference type="ARBA" id="ARBA00049563"/>
    </source>
</evidence>
<dbReference type="HAMAP" id="MF_00185">
    <property type="entry name" value="IPP_trans"/>
    <property type="match status" value="1"/>
</dbReference>
<organism evidence="14 15">
    <name type="scientific">Oceanobacillus luteolus</name>
    <dbReference type="NCBI Taxonomy" id="1274358"/>
    <lineage>
        <taxon>Bacteria</taxon>
        <taxon>Bacillati</taxon>
        <taxon>Bacillota</taxon>
        <taxon>Bacilli</taxon>
        <taxon>Bacillales</taxon>
        <taxon>Bacillaceae</taxon>
        <taxon>Oceanobacillus</taxon>
    </lineage>
</organism>